<dbReference type="GO" id="GO:0008686">
    <property type="term" value="F:3,4-dihydroxy-2-butanone-4-phosphate synthase activity"/>
    <property type="evidence" value="ECO:0007669"/>
    <property type="project" value="InterPro"/>
</dbReference>
<dbReference type="PANTHER" id="PTHR21327:SF46">
    <property type="entry name" value="3,4-DIHYDROXY-2-BUTANONE 4-PHOSPHATE SYNTHASE"/>
    <property type="match status" value="1"/>
</dbReference>
<dbReference type="PANTHER" id="PTHR21327">
    <property type="entry name" value="GTP CYCLOHYDROLASE II-RELATED"/>
    <property type="match status" value="1"/>
</dbReference>
<dbReference type="AlphaFoldDB" id="A0AAE3K1P9"/>
<comment type="pathway">
    <text evidence="1">Cofactor biosynthesis; riboflavin biosynthesis.</text>
</comment>
<gene>
    <name evidence="7" type="ORF">TQ35_002735</name>
</gene>
<organism evidence="7">
    <name type="scientific">Candidatus Aramenus sulfurataquae</name>
    <dbReference type="NCBI Taxonomy" id="1326980"/>
    <lineage>
        <taxon>Archaea</taxon>
        <taxon>Thermoproteota</taxon>
        <taxon>Thermoprotei</taxon>
        <taxon>Sulfolobales</taxon>
        <taxon>Sulfolobaceae</taxon>
        <taxon>Candidatus Aramenus</taxon>
    </lineage>
</organism>
<evidence type="ECO:0000256" key="3">
    <source>
        <dbReference type="ARBA" id="ARBA00022723"/>
    </source>
</evidence>
<keyword evidence="3" id="KW-0479">Metal-binding</keyword>
<proteinExistence type="predicted"/>
<dbReference type="Gene3D" id="3.90.870.10">
    <property type="entry name" value="DHBP synthase"/>
    <property type="match status" value="1"/>
</dbReference>
<protein>
    <submittedName>
        <fullName evidence="7">3,4-dihydroxy-2-butanone-4-phosphate synthase</fullName>
    </submittedName>
</protein>
<dbReference type="NCBIfam" id="NF004437">
    <property type="entry name" value="PRK05773.1"/>
    <property type="match status" value="1"/>
</dbReference>
<comment type="caution">
    <text evidence="7">The sequence shown here is derived from an EMBL/GenBank/DDBJ whole genome shotgun (WGS) entry which is preliminary data.</text>
</comment>
<dbReference type="InterPro" id="IPR017945">
    <property type="entry name" value="DHBP_synth_RibB-like_a/b_dom"/>
</dbReference>
<evidence type="ECO:0000313" key="7">
    <source>
        <dbReference type="EMBL" id="MCL7343474.1"/>
    </source>
</evidence>
<keyword evidence="6" id="KW-0456">Lyase</keyword>
<keyword evidence="4" id="KW-0460">Magnesium</keyword>
<dbReference type="GO" id="GO:0009231">
    <property type="term" value="P:riboflavin biosynthetic process"/>
    <property type="evidence" value="ECO:0007669"/>
    <property type="project" value="UniProtKB-KW"/>
</dbReference>
<dbReference type="GO" id="GO:0046872">
    <property type="term" value="F:metal ion binding"/>
    <property type="evidence" value="ECO:0007669"/>
    <property type="project" value="UniProtKB-KW"/>
</dbReference>
<evidence type="ECO:0000256" key="1">
    <source>
        <dbReference type="ARBA" id="ARBA00005104"/>
    </source>
</evidence>
<evidence type="ECO:0000256" key="6">
    <source>
        <dbReference type="ARBA" id="ARBA00023239"/>
    </source>
</evidence>
<evidence type="ECO:0000256" key="2">
    <source>
        <dbReference type="ARBA" id="ARBA00022619"/>
    </source>
</evidence>
<dbReference type="InterPro" id="IPR000422">
    <property type="entry name" value="DHBP_synthase_RibB"/>
</dbReference>
<name>A0AAE3K1P9_9CREN</name>
<sequence length="220" mass="25013">MASKEEIRRALESGLPVLIYDFDGREEETDMLFYAGTASWKTIYTLRTTAGGLICYATGNREANALGLKFQTDILRLDPLYKELVKAPSYKDEPAFSLWVNHVETRTGISDADRAKTVQELHNVVQEIRRDPQSAKESFYSNFYSPGHVPVLISRNIRSRRGHTELSIALMEYLGLERSVVFAEMLDEKESLKREKAIAFSKNNGFILIEGKEILKMVVV</sequence>
<reference evidence="7" key="1">
    <citation type="submission" date="2022-05" db="EMBL/GenBank/DDBJ databases">
        <title>Metagenome Sequencing of an Archaeal-Dominated Microbial Community from a Hot Spring at the Los Azufres Geothermal Field, Mexico.</title>
        <authorList>
            <person name="Marin-Paredes R."/>
            <person name="Martinez-Romero E."/>
            <person name="Servin-Garciduenas L.E."/>
        </authorList>
    </citation>
    <scope>NUCLEOTIDE SEQUENCE</scope>
    <source>
        <strain evidence="7">AZ1-454</strain>
    </source>
</reference>
<dbReference type="GO" id="GO:0005829">
    <property type="term" value="C:cytosol"/>
    <property type="evidence" value="ECO:0007669"/>
    <property type="project" value="TreeGrafter"/>
</dbReference>
<evidence type="ECO:0000256" key="4">
    <source>
        <dbReference type="ARBA" id="ARBA00022842"/>
    </source>
</evidence>
<accession>A0AAE3K1P9</accession>
<dbReference type="SUPFAM" id="SSF55821">
    <property type="entry name" value="YrdC/RibB"/>
    <property type="match status" value="1"/>
</dbReference>
<dbReference type="EMBL" id="JZWS02000001">
    <property type="protein sequence ID" value="MCL7343474.1"/>
    <property type="molecule type" value="Genomic_DNA"/>
</dbReference>
<keyword evidence="2" id="KW-0686">Riboflavin biosynthesis</keyword>
<dbReference type="Pfam" id="PF00926">
    <property type="entry name" value="DHBP_synthase"/>
    <property type="match status" value="1"/>
</dbReference>
<evidence type="ECO:0000256" key="5">
    <source>
        <dbReference type="ARBA" id="ARBA00023211"/>
    </source>
</evidence>
<keyword evidence="5" id="KW-0464">Manganese</keyword>